<name>A0A7Z0BC22_9BURK</name>
<dbReference type="Gene3D" id="1.10.3290.10">
    <property type="entry name" value="Fido-like domain"/>
    <property type="match status" value="1"/>
</dbReference>
<dbReference type="SUPFAM" id="SSF140931">
    <property type="entry name" value="Fic-like"/>
    <property type="match status" value="1"/>
</dbReference>
<reference evidence="3 4" key="1">
    <citation type="submission" date="2020-07" db="EMBL/GenBank/DDBJ databases">
        <title>Exploring microbial biodiversity for novel pathways involved in the catabolism of aromatic compounds derived from lignin.</title>
        <authorList>
            <person name="Elkins J."/>
        </authorList>
    </citation>
    <scope>NUCLEOTIDE SEQUENCE [LARGE SCALE GENOMIC DNA]</scope>
    <source>
        <strain evidence="3 4">H2C3C</strain>
    </source>
</reference>
<feature type="binding site" evidence="1">
    <location>
        <begin position="262"/>
        <end position="269"/>
    </location>
    <ligand>
        <name>ATP</name>
        <dbReference type="ChEBI" id="CHEBI:30616"/>
    </ligand>
</feature>
<evidence type="ECO:0000313" key="4">
    <source>
        <dbReference type="Proteomes" id="UP000540929"/>
    </source>
</evidence>
<dbReference type="GO" id="GO:0005524">
    <property type="term" value="F:ATP binding"/>
    <property type="evidence" value="ECO:0007669"/>
    <property type="project" value="UniProtKB-KW"/>
</dbReference>
<feature type="domain" description="Fido" evidence="2">
    <location>
        <begin position="179"/>
        <end position="319"/>
    </location>
</feature>
<keyword evidence="1" id="KW-0547">Nucleotide-binding</keyword>
<evidence type="ECO:0000256" key="1">
    <source>
        <dbReference type="PIRSR" id="PIRSR640198-2"/>
    </source>
</evidence>
<dbReference type="PROSITE" id="PS51459">
    <property type="entry name" value="FIDO"/>
    <property type="match status" value="1"/>
</dbReference>
<organism evidence="3 4">
    <name type="scientific">Paraburkholderia bryophila</name>
    <dbReference type="NCBI Taxonomy" id="420952"/>
    <lineage>
        <taxon>Bacteria</taxon>
        <taxon>Pseudomonadati</taxon>
        <taxon>Pseudomonadota</taxon>
        <taxon>Betaproteobacteria</taxon>
        <taxon>Burkholderiales</taxon>
        <taxon>Burkholderiaceae</taxon>
        <taxon>Paraburkholderia</taxon>
    </lineage>
</organism>
<evidence type="ECO:0000259" key="2">
    <source>
        <dbReference type="PROSITE" id="PS51459"/>
    </source>
</evidence>
<dbReference type="PANTHER" id="PTHR13504:SF38">
    <property type="entry name" value="FIDO DOMAIN-CONTAINING PROTEIN"/>
    <property type="match status" value="1"/>
</dbReference>
<dbReference type="InterPro" id="IPR040198">
    <property type="entry name" value="Fido_containing"/>
</dbReference>
<dbReference type="PANTHER" id="PTHR13504">
    <property type="entry name" value="FIDO DOMAIN-CONTAINING PROTEIN DDB_G0283145"/>
    <property type="match status" value="1"/>
</dbReference>
<dbReference type="RefSeq" id="WP_373565401.1">
    <property type="nucleotide sequence ID" value="NZ_JACCAS010000002.1"/>
</dbReference>
<comment type="caution">
    <text evidence="3">The sequence shown here is derived from an EMBL/GenBank/DDBJ whole genome shotgun (WGS) entry which is preliminary data.</text>
</comment>
<dbReference type="Proteomes" id="UP000540929">
    <property type="component" value="Unassembled WGS sequence"/>
</dbReference>
<accession>A0A7Z0BC22</accession>
<dbReference type="EMBL" id="JACCAS010000002">
    <property type="protein sequence ID" value="NYH27455.1"/>
    <property type="molecule type" value="Genomic_DNA"/>
</dbReference>
<evidence type="ECO:0000313" key="3">
    <source>
        <dbReference type="EMBL" id="NYH27455.1"/>
    </source>
</evidence>
<dbReference type="AlphaFoldDB" id="A0A7Z0BC22"/>
<gene>
    <name evidence="3" type="ORF">GGD40_007026</name>
</gene>
<sequence>MNRALARLVATGVLERNGAGRAVTYRISPLPSATPTIAQDQQEARDSPAWCYQSTELVAALSAPLGTRKPVSYQRVFVDGYQPNVSSLLPASLAAQLQEKGKSKDQQPAGTYARKVLEQLLIDLSWSSSRLEGNRKSRLDTRELFERGRSESDDRDATMLLNHKEAIEFMVDAVPTEGMTVPVVRNLQSLLMRDLLQDPADLGAIRSKIVNIHGSVYLPSQVPNLLEEMLRQIVDKATRVHNPVEAAFFLWVNLAYLQPFVDGNKRTSRLSANMPLMLSNCAPLSFLDVEQTDYALAMLGVYERLDVSLAVELFDWTYRRSIDKYQVIVESMGGPDPLRARYREHLGEAIRQIVFFGSTLAQAIEAAGIPPVDVAVFNAMLNTELAHLEAYNCARYRMPMTKTQAWIDKGRPR</sequence>
<protein>
    <submittedName>
        <fullName evidence="3">Fido (Protein-threonine AMPylation protein)</fullName>
    </submittedName>
</protein>
<dbReference type="InterPro" id="IPR036597">
    <property type="entry name" value="Fido-like_dom_sf"/>
</dbReference>
<keyword evidence="4" id="KW-1185">Reference proteome</keyword>
<dbReference type="InterPro" id="IPR003812">
    <property type="entry name" value="Fido"/>
</dbReference>
<proteinExistence type="predicted"/>
<keyword evidence="1" id="KW-0067">ATP-binding</keyword>
<dbReference type="Pfam" id="PF02661">
    <property type="entry name" value="Fic"/>
    <property type="match status" value="1"/>
</dbReference>